<dbReference type="Pfam" id="PF03847">
    <property type="entry name" value="TFIID_20kDa"/>
    <property type="match status" value="1"/>
</dbReference>
<dbReference type="GO" id="GO:0006352">
    <property type="term" value="P:DNA-templated transcription initiation"/>
    <property type="evidence" value="ECO:0007669"/>
    <property type="project" value="InterPro"/>
</dbReference>
<dbReference type="GO" id="GO:0046982">
    <property type="term" value="F:protein heterodimerization activity"/>
    <property type="evidence" value="ECO:0007669"/>
    <property type="project" value="InterPro"/>
</dbReference>
<name>A0A834L9X2_RHOSS</name>
<evidence type="ECO:0000313" key="3">
    <source>
        <dbReference type="Proteomes" id="UP000626092"/>
    </source>
</evidence>
<gene>
    <name evidence="2" type="ORF">RHSIM_Rhsim12G0209600</name>
</gene>
<proteinExistence type="predicted"/>
<dbReference type="EMBL" id="WJXA01000012">
    <property type="protein sequence ID" value="KAF7124819.1"/>
    <property type="molecule type" value="Genomic_DNA"/>
</dbReference>
<organism evidence="2 3">
    <name type="scientific">Rhododendron simsii</name>
    <name type="common">Sims's rhododendron</name>
    <dbReference type="NCBI Taxonomy" id="118357"/>
    <lineage>
        <taxon>Eukaryota</taxon>
        <taxon>Viridiplantae</taxon>
        <taxon>Streptophyta</taxon>
        <taxon>Embryophyta</taxon>
        <taxon>Tracheophyta</taxon>
        <taxon>Spermatophyta</taxon>
        <taxon>Magnoliopsida</taxon>
        <taxon>eudicotyledons</taxon>
        <taxon>Gunneridae</taxon>
        <taxon>Pentapetalae</taxon>
        <taxon>asterids</taxon>
        <taxon>Ericales</taxon>
        <taxon>Ericaceae</taxon>
        <taxon>Ericoideae</taxon>
        <taxon>Rhodoreae</taxon>
        <taxon>Rhododendron</taxon>
    </lineage>
</organism>
<dbReference type="GO" id="GO:0005669">
    <property type="term" value="C:transcription factor TFIID complex"/>
    <property type="evidence" value="ECO:0007669"/>
    <property type="project" value="InterPro"/>
</dbReference>
<keyword evidence="3" id="KW-1185">Reference proteome</keyword>
<reference evidence="2" key="1">
    <citation type="submission" date="2019-11" db="EMBL/GenBank/DDBJ databases">
        <authorList>
            <person name="Liu Y."/>
            <person name="Hou J."/>
            <person name="Li T.-Q."/>
            <person name="Guan C.-H."/>
            <person name="Wu X."/>
            <person name="Wu H.-Z."/>
            <person name="Ling F."/>
            <person name="Zhang R."/>
            <person name="Shi X.-G."/>
            <person name="Ren J.-P."/>
            <person name="Chen E.-F."/>
            <person name="Sun J.-M."/>
        </authorList>
    </citation>
    <scope>NUCLEOTIDE SEQUENCE</scope>
    <source>
        <strain evidence="2">Adult_tree_wgs_1</strain>
        <tissue evidence="2">Leaves</tissue>
    </source>
</reference>
<comment type="caution">
    <text evidence="2">The sequence shown here is derived from an EMBL/GenBank/DDBJ whole genome shotgun (WGS) entry which is preliminary data.</text>
</comment>
<dbReference type="AlphaFoldDB" id="A0A834L9X2"/>
<dbReference type="InterPro" id="IPR009072">
    <property type="entry name" value="Histone-fold"/>
</dbReference>
<feature type="domain" description="Transcription initiation factor TFIID subunit 12" evidence="1">
    <location>
        <begin position="31"/>
        <end position="56"/>
    </location>
</feature>
<accession>A0A834L9X2</accession>
<dbReference type="Gene3D" id="1.10.20.10">
    <property type="entry name" value="Histone, subunit A"/>
    <property type="match status" value="1"/>
</dbReference>
<protein>
    <recommendedName>
        <fullName evidence="1">Transcription initiation factor TFIID subunit 12 domain-containing protein</fullName>
    </recommendedName>
</protein>
<evidence type="ECO:0000313" key="2">
    <source>
        <dbReference type="EMBL" id="KAF7124819.1"/>
    </source>
</evidence>
<evidence type="ECO:0000259" key="1">
    <source>
        <dbReference type="Pfam" id="PF03847"/>
    </source>
</evidence>
<sequence length="200" mass="21169">MQSVTILSTFENRVVNEIIPHCRDDPNLGLQVDSQGKLDPDVEDLLLEIADDFIDSGDNAGKFFDWVDLSTSRATENGVDGEVESDAAAAAVRCGGGGARWDAAAGGDLRADEFRRGTTATTAAATDGAVGRIDRSDRAPAHVVRPSCCTVEFAIPVVIAKTKNRAGTRIPVSFGKFAWATFARNASNGNDGNTQLEPTN</sequence>
<dbReference type="Proteomes" id="UP000626092">
    <property type="component" value="Unassembled WGS sequence"/>
</dbReference>
<dbReference type="InterPro" id="IPR003228">
    <property type="entry name" value="TFIID_TAF12_dom"/>
</dbReference>